<dbReference type="SMART" id="SM00387">
    <property type="entry name" value="HATPase_c"/>
    <property type="match status" value="1"/>
</dbReference>
<dbReference type="InterPro" id="IPR036641">
    <property type="entry name" value="HPT_dom_sf"/>
</dbReference>
<dbReference type="PANTHER" id="PTHR43047:SF64">
    <property type="entry name" value="HISTIDINE KINASE CONTAINING CHEY-HOMOLOGOUS RECEIVER DOMAIN AND PAS DOMAIN-RELATED"/>
    <property type="match status" value="1"/>
</dbReference>
<evidence type="ECO:0000256" key="6">
    <source>
        <dbReference type="PROSITE-ProRule" id="PRU00169"/>
    </source>
</evidence>
<evidence type="ECO:0000256" key="1">
    <source>
        <dbReference type="ARBA" id="ARBA00000085"/>
    </source>
</evidence>
<dbReference type="AlphaFoldDB" id="A0A3P3W2L0"/>
<dbReference type="GO" id="GO:0000155">
    <property type="term" value="F:phosphorelay sensor kinase activity"/>
    <property type="evidence" value="ECO:0007669"/>
    <property type="project" value="InterPro"/>
</dbReference>
<dbReference type="PROSITE" id="PS50110">
    <property type="entry name" value="RESPONSE_REGULATORY"/>
    <property type="match status" value="1"/>
</dbReference>
<dbReference type="InterPro" id="IPR011006">
    <property type="entry name" value="CheY-like_superfamily"/>
</dbReference>
<accession>A0A3P3W2L0</accession>
<dbReference type="InterPro" id="IPR001789">
    <property type="entry name" value="Sig_transdc_resp-reg_receiver"/>
</dbReference>
<feature type="transmembrane region" description="Helical" evidence="8">
    <location>
        <begin position="12"/>
        <end position="30"/>
    </location>
</feature>
<dbReference type="SUPFAM" id="SSF47384">
    <property type="entry name" value="Homodimeric domain of signal transducing histidine kinase"/>
    <property type="match status" value="1"/>
</dbReference>
<dbReference type="Gene3D" id="3.40.50.2300">
    <property type="match status" value="1"/>
</dbReference>
<feature type="coiled-coil region" evidence="7">
    <location>
        <begin position="181"/>
        <end position="237"/>
    </location>
</feature>
<proteinExistence type="predicted"/>
<evidence type="ECO:0000256" key="8">
    <source>
        <dbReference type="SAM" id="Phobius"/>
    </source>
</evidence>
<keyword evidence="8" id="KW-0812">Transmembrane</keyword>
<dbReference type="PRINTS" id="PR00344">
    <property type="entry name" value="BCTRLSENSOR"/>
</dbReference>
<keyword evidence="8" id="KW-0472">Membrane</keyword>
<dbReference type="SMART" id="SM00448">
    <property type="entry name" value="REC"/>
    <property type="match status" value="1"/>
</dbReference>
<dbReference type="InterPro" id="IPR004358">
    <property type="entry name" value="Sig_transdc_His_kin-like_C"/>
</dbReference>
<dbReference type="Gene3D" id="1.20.120.160">
    <property type="entry name" value="HPT domain"/>
    <property type="match status" value="1"/>
</dbReference>
<keyword evidence="4" id="KW-0808">Transferase</keyword>
<evidence type="ECO:0000256" key="2">
    <source>
        <dbReference type="ARBA" id="ARBA00012438"/>
    </source>
</evidence>
<evidence type="ECO:0000256" key="3">
    <source>
        <dbReference type="ARBA" id="ARBA00022553"/>
    </source>
</evidence>
<feature type="domain" description="Histidine kinase" evidence="9">
    <location>
        <begin position="334"/>
        <end position="550"/>
    </location>
</feature>
<dbReference type="CDD" id="cd16922">
    <property type="entry name" value="HATPase_EvgS-ArcB-TorS-like"/>
    <property type="match status" value="1"/>
</dbReference>
<keyword evidence="8" id="KW-1133">Transmembrane helix</keyword>
<keyword evidence="5" id="KW-0418">Kinase</keyword>
<dbReference type="InterPro" id="IPR003661">
    <property type="entry name" value="HisK_dim/P_dom"/>
</dbReference>
<dbReference type="EMBL" id="RQVQ01000030">
    <property type="protein sequence ID" value="RRJ89295.1"/>
    <property type="molecule type" value="Genomic_DNA"/>
</dbReference>
<evidence type="ECO:0000313" key="12">
    <source>
        <dbReference type="Proteomes" id="UP000275719"/>
    </source>
</evidence>
<dbReference type="Proteomes" id="UP000275719">
    <property type="component" value="Unassembled WGS sequence"/>
</dbReference>
<dbReference type="PANTHER" id="PTHR43047">
    <property type="entry name" value="TWO-COMPONENT HISTIDINE PROTEIN KINASE"/>
    <property type="match status" value="1"/>
</dbReference>
<protein>
    <recommendedName>
        <fullName evidence="2">histidine kinase</fullName>
        <ecNumber evidence="2">2.7.13.3</ecNumber>
    </recommendedName>
</protein>
<feature type="modified residue" description="4-aspartylphosphate" evidence="6">
    <location>
        <position position="622"/>
    </location>
</feature>
<dbReference type="Pfam" id="PF00072">
    <property type="entry name" value="Response_reg"/>
    <property type="match status" value="1"/>
</dbReference>
<comment type="caution">
    <text evidence="11">The sequence shown here is derived from an EMBL/GenBank/DDBJ whole genome shotgun (WGS) entry which is preliminary data.</text>
</comment>
<evidence type="ECO:0000259" key="10">
    <source>
        <dbReference type="PROSITE" id="PS50110"/>
    </source>
</evidence>
<dbReference type="InterPro" id="IPR036097">
    <property type="entry name" value="HisK_dim/P_sf"/>
</dbReference>
<dbReference type="SUPFAM" id="SSF55874">
    <property type="entry name" value="ATPase domain of HSP90 chaperone/DNA topoisomerase II/histidine kinase"/>
    <property type="match status" value="1"/>
</dbReference>
<comment type="catalytic activity">
    <reaction evidence="1">
        <text>ATP + protein L-histidine = ADP + protein N-phospho-L-histidine.</text>
        <dbReference type="EC" id="2.7.13.3"/>
    </reaction>
</comment>
<name>A0A3P3W2L0_9FLAO</name>
<keyword evidence="12" id="KW-1185">Reference proteome</keyword>
<sequence>MNNDKSIKLKLTLGYILLGATALFSIWYLLTEIKKINSPREELLRENDVIFAVGNTINTIYGTESIGRIALITTSNKDINRYKNQLDSVKKQLNNFKDLIDNELIIHKIDTIQILLSDKEKNFNEIVYLKKKYINSDNFNQAFEKFRNEKKKLDSYADVNIENVQSEKKSLIQRIFNSTDEEEEKRNLEKVIQNRIKIEEQHQLKRDSLANQAEQIFNEAIQKESKLQNQYIEKEERLFIENKYLTEEIKLLLAQIEQNVIDNSTEKIRISKEKIEKTTTDVIYVGAVALLFVIILGFIVIRDLNRSHRYKKELELLNSDLEKLMRQKSMFFATVTHDIVSPLNSLVGFTELLENTLQTKTQKKYIKNIKYSTAYIRNLSNDLIDFSKLEYNKIVLKKQTFQFLELMESTFEPLTDTANQKNIDLNYKIDESLNDYFYSDPYRIKQILTNITTNAIKFTNQGEVMVDATIENNEIKITIEDTGIGIEKEHQSEIFKEFKQAHGAIEKIYGGTGLGLNISKGLVELLGGRIAFESEYGKGTRFTIYLPKVRKTIDSVENNKLYFDNDKQLIHKKILIIDDDSMQLQLISEILKDKVAQISTLNNGELLDSILQTESFDLIVSDIQMPNCNGYQIIEKIRSNTAYQNIPVIAFTGKIDLDEKEFQKLGFNAVIHKPIEIDNLLFEIHRILEINIVNQTTKNEIQKNFDFDDFSLTKIFAFCDNDETAAKNIINLFIEETFENIEQLESASFEYDLKSIENISHKMLPMFKQLEIISLVGKLFKLEREAQNFDKESLIKYVSILKIEIEQIIYKIQKVEL</sequence>
<dbReference type="Gene3D" id="3.30.565.10">
    <property type="entry name" value="Histidine kinase-like ATPase, C-terminal domain"/>
    <property type="match status" value="1"/>
</dbReference>
<evidence type="ECO:0000256" key="4">
    <source>
        <dbReference type="ARBA" id="ARBA00022679"/>
    </source>
</evidence>
<keyword evidence="3 6" id="KW-0597">Phosphoprotein</keyword>
<evidence type="ECO:0000259" key="9">
    <source>
        <dbReference type="PROSITE" id="PS50109"/>
    </source>
</evidence>
<gene>
    <name evidence="11" type="ORF">EG240_12085</name>
</gene>
<dbReference type="PROSITE" id="PS50109">
    <property type="entry name" value="HIS_KIN"/>
    <property type="match status" value="1"/>
</dbReference>
<dbReference type="SUPFAM" id="SSF47226">
    <property type="entry name" value="Histidine-containing phosphotransfer domain, HPT domain"/>
    <property type="match status" value="1"/>
</dbReference>
<feature type="coiled-coil region" evidence="7">
    <location>
        <begin position="72"/>
        <end position="99"/>
    </location>
</feature>
<dbReference type="RefSeq" id="WP_125019649.1">
    <property type="nucleotide sequence ID" value="NZ_RQVQ01000030.1"/>
</dbReference>
<dbReference type="SUPFAM" id="SSF52172">
    <property type="entry name" value="CheY-like"/>
    <property type="match status" value="1"/>
</dbReference>
<dbReference type="SMART" id="SM00388">
    <property type="entry name" value="HisKA"/>
    <property type="match status" value="1"/>
</dbReference>
<feature type="transmembrane region" description="Helical" evidence="8">
    <location>
        <begin position="282"/>
        <end position="301"/>
    </location>
</feature>
<evidence type="ECO:0000313" key="11">
    <source>
        <dbReference type="EMBL" id="RRJ89295.1"/>
    </source>
</evidence>
<dbReference type="Pfam" id="PF00512">
    <property type="entry name" value="HisKA"/>
    <property type="match status" value="1"/>
</dbReference>
<dbReference type="FunFam" id="3.30.565.10:FF:000010">
    <property type="entry name" value="Sensor histidine kinase RcsC"/>
    <property type="match status" value="1"/>
</dbReference>
<dbReference type="InterPro" id="IPR003594">
    <property type="entry name" value="HATPase_dom"/>
</dbReference>
<dbReference type="Pfam" id="PF02518">
    <property type="entry name" value="HATPase_c"/>
    <property type="match status" value="1"/>
</dbReference>
<feature type="domain" description="Response regulatory" evidence="10">
    <location>
        <begin position="573"/>
        <end position="688"/>
    </location>
</feature>
<dbReference type="InterPro" id="IPR036890">
    <property type="entry name" value="HATPase_C_sf"/>
</dbReference>
<reference evidence="11 12" key="1">
    <citation type="submission" date="2018-11" db="EMBL/GenBank/DDBJ databases">
        <title>Flavobacterium sp. nov., YIM 102701-2 draft genome.</title>
        <authorList>
            <person name="Li G."/>
            <person name="Jiang Y."/>
        </authorList>
    </citation>
    <scope>NUCLEOTIDE SEQUENCE [LARGE SCALE GENOMIC DNA]</scope>
    <source>
        <strain evidence="11 12">YIM 102701-2</strain>
    </source>
</reference>
<dbReference type="CDD" id="cd00082">
    <property type="entry name" value="HisKA"/>
    <property type="match status" value="1"/>
</dbReference>
<dbReference type="OrthoDB" id="1046984at2"/>
<keyword evidence="7" id="KW-0175">Coiled coil</keyword>
<dbReference type="EC" id="2.7.13.3" evidence="2"/>
<dbReference type="InterPro" id="IPR005467">
    <property type="entry name" value="His_kinase_dom"/>
</dbReference>
<organism evidence="11 12">
    <name type="scientific">Paenimyroides tangerinum</name>
    <dbReference type="NCBI Taxonomy" id="2488728"/>
    <lineage>
        <taxon>Bacteria</taxon>
        <taxon>Pseudomonadati</taxon>
        <taxon>Bacteroidota</taxon>
        <taxon>Flavobacteriia</taxon>
        <taxon>Flavobacteriales</taxon>
        <taxon>Flavobacteriaceae</taxon>
        <taxon>Paenimyroides</taxon>
    </lineage>
</organism>
<dbReference type="Gene3D" id="1.10.287.130">
    <property type="match status" value="1"/>
</dbReference>
<evidence type="ECO:0000256" key="7">
    <source>
        <dbReference type="SAM" id="Coils"/>
    </source>
</evidence>
<evidence type="ECO:0000256" key="5">
    <source>
        <dbReference type="ARBA" id="ARBA00022777"/>
    </source>
</evidence>